<evidence type="ECO:0000313" key="9">
    <source>
        <dbReference type="EMBL" id="OTF77943.1"/>
    </source>
</evidence>
<dbReference type="GO" id="GO:0008934">
    <property type="term" value="F:inositol monophosphate 1-phosphatase activity"/>
    <property type="evidence" value="ECO:0007669"/>
    <property type="project" value="InterPro"/>
</dbReference>
<reference evidence="9 10" key="1">
    <citation type="submission" date="2017-03" db="EMBL/GenBank/DDBJ databases">
        <title>Genome Survey of Euroglyphus maynei.</title>
        <authorList>
            <person name="Arlian L.G."/>
            <person name="Morgan M.S."/>
            <person name="Rider S.D."/>
        </authorList>
    </citation>
    <scope>NUCLEOTIDE SEQUENCE [LARGE SCALE GENOMIC DNA]</scope>
    <source>
        <strain evidence="9">Arlian Lab</strain>
        <tissue evidence="9">Whole body</tissue>
    </source>
</reference>
<feature type="binding site" evidence="7">
    <location>
        <position position="98"/>
    </location>
    <ligand>
        <name>Mg(2+)</name>
        <dbReference type="ChEBI" id="CHEBI:18420"/>
        <label>1</label>
        <note>catalytic</note>
    </ligand>
</feature>
<comment type="pathway">
    <text evidence="8">Polyol metabolism; myo-inositol biosynthesis; myo-inositol from D-glucose 6-phosphate: step 2/2.</text>
</comment>
<name>A0A1Y3BDL2_EURMA</name>
<dbReference type="UniPathway" id="UPA00823">
    <property type="reaction ID" value="UER00788"/>
</dbReference>
<dbReference type="OrthoDB" id="10254945at2759"/>
<keyword evidence="10" id="KW-1185">Reference proteome</keyword>
<comment type="similarity">
    <text evidence="3 8">Belongs to the inositol monophosphatase superfamily.</text>
</comment>
<dbReference type="InterPro" id="IPR000760">
    <property type="entry name" value="Inositol_monophosphatase-like"/>
</dbReference>
<feature type="binding site" evidence="7">
    <location>
        <position position="99"/>
    </location>
    <ligand>
        <name>Mg(2+)</name>
        <dbReference type="ChEBI" id="CHEBI:18420"/>
        <label>1</label>
        <note>catalytic</note>
    </ligand>
</feature>
<keyword evidence="5 8" id="KW-0378">Hydrolase</keyword>
<evidence type="ECO:0000256" key="7">
    <source>
        <dbReference type="PIRSR" id="PIRSR600760-2"/>
    </source>
</evidence>
<dbReference type="Pfam" id="PF00459">
    <property type="entry name" value="Inositol_P"/>
    <property type="match status" value="1"/>
</dbReference>
<dbReference type="InterPro" id="IPR020583">
    <property type="entry name" value="Inositol_monoP_metal-BS"/>
</dbReference>
<comment type="caution">
    <text evidence="9">The sequence shown here is derived from an EMBL/GenBank/DDBJ whole genome shotgun (WGS) entry which is preliminary data.</text>
</comment>
<dbReference type="GO" id="GO:0006021">
    <property type="term" value="P:inositol biosynthetic process"/>
    <property type="evidence" value="ECO:0007669"/>
    <property type="project" value="UniProtKB-UniPathway"/>
</dbReference>
<dbReference type="GO" id="GO:0007165">
    <property type="term" value="P:signal transduction"/>
    <property type="evidence" value="ECO:0007669"/>
    <property type="project" value="TreeGrafter"/>
</dbReference>
<keyword evidence="6 7" id="KW-0460">Magnesium</keyword>
<evidence type="ECO:0000256" key="8">
    <source>
        <dbReference type="RuleBase" id="RU364068"/>
    </source>
</evidence>
<feature type="binding site" evidence="7">
    <location>
        <position position="228"/>
    </location>
    <ligand>
        <name>Mg(2+)</name>
        <dbReference type="ChEBI" id="CHEBI:18420"/>
        <label>1</label>
        <note>catalytic</note>
    </ligand>
</feature>
<dbReference type="Proteomes" id="UP000194236">
    <property type="component" value="Unassembled WGS sequence"/>
</dbReference>
<feature type="binding site" evidence="7">
    <location>
        <position position="96"/>
    </location>
    <ligand>
        <name>Mg(2+)</name>
        <dbReference type="ChEBI" id="CHEBI:18420"/>
        <label>1</label>
        <note>catalytic</note>
    </ligand>
</feature>
<keyword evidence="4 7" id="KW-0479">Metal-binding</keyword>
<dbReference type="PRINTS" id="PR00377">
    <property type="entry name" value="IMPHPHTASES"/>
</dbReference>
<evidence type="ECO:0000256" key="4">
    <source>
        <dbReference type="ARBA" id="ARBA00022723"/>
    </source>
</evidence>
<protein>
    <recommendedName>
        <fullName evidence="8">Inositol-1-monophosphatase</fullName>
        <ecNumber evidence="8">3.1.3.25</ecNumber>
    </recommendedName>
</protein>
<gene>
    <name evidence="9" type="ORF">BLA29_007955</name>
</gene>
<dbReference type="PANTHER" id="PTHR20854:SF4">
    <property type="entry name" value="INOSITOL-1-MONOPHOSPHATASE-RELATED"/>
    <property type="match status" value="1"/>
</dbReference>
<evidence type="ECO:0000256" key="1">
    <source>
        <dbReference type="ARBA" id="ARBA00001033"/>
    </source>
</evidence>
<dbReference type="GO" id="GO:0046872">
    <property type="term" value="F:metal ion binding"/>
    <property type="evidence" value="ECO:0007669"/>
    <property type="project" value="UniProtKB-KW"/>
</dbReference>
<dbReference type="Gene3D" id="3.30.540.10">
    <property type="entry name" value="Fructose-1,6-Bisphosphatase, subunit A, domain 1"/>
    <property type="match status" value="1"/>
</dbReference>
<feature type="non-terminal residue" evidence="9">
    <location>
        <position position="229"/>
    </location>
</feature>
<dbReference type="InterPro" id="IPR033942">
    <property type="entry name" value="IMPase"/>
</dbReference>
<dbReference type="EC" id="3.1.3.25" evidence="8"/>
<dbReference type="FunFam" id="3.30.540.10:FF:000004">
    <property type="entry name" value="Inositol-1-monophosphatase"/>
    <property type="match status" value="1"/>
</dbReference>
<feature type="binding site" evidence="7">
    <location>
        <position position="76"/>
    </location>
    <ligand>
        <name>Mg(2+)</name>
        <dbReference type="ChEBI" id="CHEBI:18420"/>
        <label>1</label>
        <note>catalytic</note>
    </ligand>
</feature>
<dbReference type="EMBL" id="MUJZ01030171">
    <property type="protein sequence ID" value="OTF77943.1"/>
    <property type="molecule type" value="Genomic_DNA"/>
</dbReference>
<evidence type="ECO:0000256" key="6">
    <source>
        <dbReference type="ARBA" id="ARBA00022842"/>
    </source>
</evidence>
<dbReference type="AlphaFoldDB" id="A0A1Y3BDL2"/>
<evidence type="ECO:0000256" key="2">
    <source>
        <dbReference type="ARBA" id="ARBA00001946"/>
    </source>
</evidence>
<evidence type="ECO:0000256" key="3">
    <source>
        <dbReference type="ARBA" id="ARBA00009759"/>
    </source>
</evidence>
<evidence type="ECO:0000256" key="5">
    <source>
        <dbReference type="ARBA" id="ARBA00022801"/>
    </source>
</evidence>
<dbReference type="SUPFAM" id="SSF56655">
    <property type="entry name" value="Carbohydrate phosphatase"/>
    <property type="match status" value="1"/>
</dbReference>
<sequence length="229" mass="25360">MSSSIILTEYLDFALNLARKAGEKLIQWQTKGFDVVIKSTHFGSMQDFVTDADNEIEKYIFNQLQQCFPDHQFIGEESDANLMTRLQSNRPTWIVDPIDGTTNFAHLFPWSCVSISLAIDQQIVLGVTNCPGLKRIYHAIKNGGAYCNGLPISVSSTVDQLSKAMIQTGIPIGYTPPEFPANYAADLFDTIIWPSAAFRCVGSCCLALCLVADGSIDASFMIKIKIWDM</sequence>
<accession>A0A1Y3BDL2</accession>
<proteinExistence type="inferred from homology"/>
<dbReference type="PROSITE" id="PS00629">
    <property type="entry name" value="IMP_1"/>
    <property type="match status" value="1"/>
</dbReference>
<comment type="catalytic activity">
    <reaction evidence="1 8">
        <text>a myo-inositol phosphate + H2O = myo-inositol + phosphate</text>
        <dbReference type="Rhea" id="RHEA:24056"/>
        <dbReference type="ChEBI" id="CHEBI:15377"/>
        <dbReference type="ChEBI" id="CHEBI:17268"/>
        <dbReference type="ChEBI" id="CHEBI:43474"/>
        <dbReference type="ChEBI" id="CHEBI:84139"/>
        <dbReference type="EC" id="3.1.3.25"/>
    </reaction>
</comment>
<organism evidence="9 10">
    <name type="scientific">Euroglyphus maynei</name>
    <name type="common">Mayne's house dust mite</name>
    <dbReference type="NCBI Taxonomy" id="6958"/>
    <lineage>
        <taxon>Eukaryota</taxon>
        <taxon>Metazoa</taxon>
        <taxon>Ecdysozoa</taxon>
        <taxon>Arthropoda</taxon>
        <taxon>Chelicerata</taxon>
        <taxon>Arachnida</taxon>
        <taxon>Acari</taxon>
        <taxon>Acariformes</taxon>
        <taxon>Sarcoptiformes</taxon>
        <taxon>Astigmata</taxon>
        <taxon>Psoroptidia</taxon>
        <taxon>Analgoidea</taxon>
        <taxon>Pyroglyphidae</taxon>
        <taxon>Pyroglyphinae</taxon>
        <taxon>Euroglyphus</taxon>
    </lineage>
</organism>
<evidence type="ECO:0000313" key="10">
    <source>
        <dbReference type="Proteomes" id="UP000194236"/>
    </source>
</evidence>
<dbReference type="Gene3D" id="3.40.190.80">
    <property type="match status" value="1"/>
</dbReference>
<comment type="cofactor">
    <cofactor evidence="2 7 8">
        <name>Mg(2+)</name>
        <dbReference type="ChEBI" id="CHEBI:18420"/>
    </cofactor>
</comment>
<dbReference type="PANTHER" id="PTHR20854">
    <property type="entry name" value="INOSITOL MONOPHOSPHATASE"/>
    <property type="match status" value="1"/>
</dbReference>
<dbReference type="CDD" id="cd01639">
    <property type="entry name" value="IMPase"/>
    <property type="match status" value="1"/>
</dbReference>